<dbReference type="PROSITE" id="PS51168">
    <property type="entry name" value="CHORISMATE_MUT_2"/>
    <property type="match status" value="1"/>
</dbReference>
<reference evidence="4" key="1">
    <citation type="journal article" date="2014" name="Int. J. Syst. Evol. Microbiol.">
        <title>Complete genome sequence of Corynebacterium casei LMG S-19264T (=DSM 44701T), isolated from a smear-ripened cheese.</title>
        <authorList>
            <consortium name="US DOE Joint Genome Institute (JGI-PGF)"/>
            <person name="Walter F."/>
            <person name="Albersmeier A."/>
            <person name="Kalinowski J."/>
            <person name="Ruckert C."/>
        </authorList>
    </citation>
    <scope>NUCLEOTIDE SEQUENCE</scope>
    <source>
        <strain evidence="4">JCM 18487</strain>
    </source>
</reference>
<dbReference type="Proteomes" id="UP000637695">
    <property type="component" value="Unassembled WGS sequence"/>
</dbReference>
<accession>A0A917K087</accession>
<dbReference type="RefSeq" id="WP_188880522.1">
    <property type="nucleotide sequence ID" value="NZ_BMOY01000001.1"/>
</dbReference>
<dbReference type="InterPro" id="IPR036263">
    <property type="entry name" value="Chorismate_II_sf"/>
</dbReference>
<gene>
    <name evidence="4" type="ORF">GCM10010885_01200</name>
</gene>
<evidence type="ECO:0000256" key="2">
    <source>
        <dbReference type="SAM" id="MobiDB-lite"/>
    </source>
</evidence>
<comment type="caution">
    <text evidence="4">The sequence shown here is derived from an EMBL/GenBank/DDBJ whole genome shotgun (WGS) entry which is preliminary data.</text>
</comment>
<dbReference type="InterPro" id="IPR036979">
    <property type="entry name" value="CM_dom_sf"/>
</dbReference>
<evidence type="ECO:0000259" key="3">
    <source>
        <dbReference type="PROSITE" id="PS51168"/>
    </source>
</evidence>
<feature type="region of interest" description="Disordered" evidence="2">
    <location>
        <begin position="100"/>
        <end position="119"/>
    </location>
</feature>
<keyword evidence="1" id="KW-0175">Coiled coil</keyword>
<dbReference type="SMART" id="SM00830">
    <property type="entry name" value="CM_2"/>
    <property type="match status" value="1"/>
</dbReference>
<dbReference type="Gene3D" id="1.20.59.10">
    <property type="entry name" value="Chorismate mutase"/>
    <property type="match status" value="1"/>
</dbReference>
<dbReference type="GO" id="GO:0046417">
    <property type="term" value="P:chorismate metabolic process"/>
    <property type="evidence" value="ECO:0007669"/>
    <property type="project" value="InterPro"/>
</dbReference>
<organism evidence="4 5">
    <name type="scientific">Alicyclobacillus cellulosilyticus</name>
    <dbReference type="NCBI Taxonomy" id="1003997"/>
    <lineage>
        <taxon>Bacteria</taxon>
        <taxon>Bacillati</taxon>
        <taxon>Bacillota</taxon>
        <taxon>Bacilli</taxon>
        <taxon>Bacillales</taxon>
        <taxon>Alicyclobacillaceae</taxon>
        <taxon>Alicyclobacillus</taxon>
    </lineage>
</organism>
<feature type="coiled-coil region" evidence="1">
    <location>
        <begin position="2"/>
        <end position="29"/>
    </location>
</feature>
<dbReference type="SUPFAM" id="SSF48600">
    <property type="entry name" value="Chorismate mutase II"/>
    <property type="match status" value="1"/>
</dbReference>
<evidence type="ECO:0000313" key="5">
    <source>
        <dbReference type="Proteomes" id="UP000637695"/>
    </source>
</evidence>
<name>A0A917K087_9BACL</name>
<dbReference type="InterPro" id="IPR002701">
    <property type="entry name" value="CM_II_prokaryot"/>
</dbReference>
<evidence type="ECO:0000256" key="1">
    <source>
        <dbReference type="SAM" id="Coils"/>
    </source>
</evidence>
<dbReference type="EMBL" id="BMOY01000001">
    <property type="protein sequence ID" value="GGI95360.1"/>
    <property type="molecule type" value="Genomic_DNA"/>
</dbReference>
<sequence length="119" mass="13949">METDWQANLAALRRRIDALDEQLIECLAQRFLVAQEIARLKWQYNMSVVQADRAQDVERRYIEAGKAHQIDPVFMARLYQLIHEETCRMQAAWMAQASQAERRQSGVRRDDHRHAAGQV</sequence>
<feature type="domain" description="Chorismate mutase" evidence="3">
    <location>
        <begin position="3"/>
        <end position="94"/>
    </location>
</feature>
<keyword evidence="5" id="KW-1185">Reference proteome</keyword>
<proteinExistence type="predicted"/>
<protein>
    <recommendedName>
        <fullName evidence="3">Chorismate mutase domain-containing protein</fullName>
    </recommendedName>
</protein>
<dbReference type="Pfam" id="PF01817">
    <property type="entry name" value="CM_2"/>
    <property type="match status" value="1"/>
</dbReference>
<dbReference type="AlphaFoldDB" id="A0A917K087"/>
<dbReference type="GO" id="GO:0004106">
    <property type="term" value="F:chorismate mutase activity"/>
    <property type="evidence" value="ECO:0007669"/>
    <property type="project" value="InterPro"/>
</dbReference>
<evidence type="ECO:0000313" key="4">
    <source>
        <dbReference type="EMBL" id="GGI95360.1"/>
    </source>
</evidence>
<reference evidence="4" key="2">
    <citation type="submission" date="2020-09" db="EMBL/GenBank/DDBJ databases">
        <authorList>
            <person name="Sun Q."/>
            <person name="Ohkuma M."/>
        </authorList>
    </citation>
    <scope>NUCLEOTIDE SEQUENCE</scope>
    <source>
        <strain evidence="4">JCM 18487</strain>
    </source>
</reference>